<evidence type="ECO:0000256" key="1">
    <source>
        <dbReference type="ARBA" id="ARBA00004173"/>
    </source>
</evidence>
<dbReference type="InterPro" id="IPR043502">
    <property type="entry name" value="DNA/RNA_pol_sf"/>
</dbReference>
<comment type="caution">
    <text evidence="4">The sequence shown here is derived from an EMBL/GenBank/DDBJ whole genome shotgun (WGS) entry which is preliminary data.</text>
</comment>
<dbReference type="GO" id="GO:0003723">
    <property type="term" value="F:RNA binding"/>
    <property type="evidence" value="ECO:0007669"/>
    <property type="project" value="InterPro"/>
</dbReference>
<keyword evidence="5" id="KW-1185">Reference proteome</keyword>
<keyword evidence="3" id="KW-0496">Mitochondrion</keyword>
<gene>
    <name evidence="4" type="ORF">LMH87_007724</name>
</gene>
<evidence type="ECO:0000256" key="3">
    <source>
        <dbReference type="ARBA" id="ARBA00023128"/>
    </source>
</evidence>
<dbReference type="Pfam" id="PF02123">
    <property type="entry name" value="RdRP_4"/>
    <property type="match status" value="1"/>
</dbReference>
<evidence type="ECO:0000313" key="4">
    <source>
        <dbReference type="EMBL" id="KAJ4142263.1"/>
    </source>
</evidence>
<comment type="subcellular location">
    <subcellularLocation>
        <location evidence="1">Mitochondrion</location>
    </subcellularLocation>
</comment>
<dbReference type="SUPFAM" id="SSF56672">
    <property type="entry name" value="DNA/RNA polymerases"/>
    <property type="match status" value="1"/>
</dbReference>
<dbReference type="InterPro" id="IPR001795">
    <property type="entry name" value="RNA-dir_pol_luteovirus"/>
</dbReference>
<dbReference type="AlphaFoldDB" id="A0A9W8UFU6"/>
<accession>A0A9W8UFU6</accession>
<dbReference type="KEGG" id="amus:LMH87_007724"/>
<dbReference type="GO" id="GO:0000166">
    <property type="term" value="F:nucleotide binding"/>
    <property type="evidence" value="ECO:0007669"/>
    <property type="project" value="UniProtKB-KW"/>
</dbReference>
<evidence type="ECO:0000313" key="5">
    <source>
        <dbReference type="Proteomes" id="UP001144673"/>
    </source>
</evidence>
<dbReference type="GO" id="GO:0006351">
    <property type="term" value="P:DNA-templated transcription"/>
    <property type="evidence" value="ECO:0007669"/>
    <property type="project" value="InterPro"/>
</dbReference>
<sequence length="701" mass="78747">MQSLWGRGGVEVNWEQEISNKSKVPDDILAFTGQLWSAEYATSLIRGAIREVLETALRQLRVESFDDFMDNSFEWLVPGTPAGMQSAFSQTDLKTFLKSKYGIIPRSTKRSVMEAISRDKILQQLSSRPQIVAKLHQKLNETGGKARAIYGVTIWHYIFSNWLMAPFEKALTHSAIDINLPNADFVNLEVRRAQQALRGACFSSYDYPDFNSMHTHYHMAIIYEEAAAIFRRSTCYGAMGQHERDLVCRGYKWLEDSVFTQVCFLPESDEFIHTVGGLYSGNRDTTLINTVLNIAYAKVVDMSCQNMALNPSVQWRLCHGDDIITIHGSYGAAIGWNAVAERAKLKGQEKKLLADRGYHEYLRILGCPDGKIRGSLARVVASFVNGNWETEPSFGANSRVTEILSAVDVLRRRGMREEFATKLLQLCKQRLAENLADHKNDAESTKRAVLSIPIPLKRGGLAKSASNPARQAEANTMSLTIYAENKRRERLDIERRFKSLPANVTDPYMGRLVASLPPALQYQEGMHARLKAALQRSTYGSEFPRRLQIELKQTPQLVALRRRMEEAAEKRGLFEKHVLVTDIGRHMQKHKLFATTMRRIKAFYTVLSSLDNLGGYRKSQLVSYLVGMPEATVTSALLVDGALAADWRRAGRPSAAEVGALENELEVYLSGGANLHIDEEVVVFADNGLGEIVPVRSLMLY</sequence>
<name>A0A9W8UFU6_AKAMU</name>
<proteinExistence type="predicted"/>
<dbReference type="RefSeq" id="XP_056047881.1">
    <property type="nucleotide sequence ID" value="XM_056195083.1"/>
</dbReference>
<dbReference type="EMBL" id="JAJHUN010000012">
    <property type="protein sequence ID" value="KAJ4142263.1"/>
    <property type="molecule type" value="Genomic_DNA"/>
</dbReference>
<organism evidence="4 5">
    <name type="scientific">Akanthomyces muscarius</name>
    <name type="common">Entomopathogenic fungus</name>
    <name type="synonym">Lecanicillium muscarium</name>
    <dbReference type="NCBI Taxonomy" id="2231603"/>
    <lineage>
        <taxon>Eukaryota</taxon>
        <taxon>Fungi</taxon>
        <taxon>Dikarya</taxon>
        <taxon>Ascomycota</taxon>
        <taxon>Pezizomycotina</taxon>
        <taxon>Sordariomycetes</taxon>
        <taxon>Hypocreomycetidae</taxon>
        <taxon>Hypocreales</taxon>
        <taxon>Cordycipitaceae</taxon>
        <taxon>Akanthomyces</taxon>
    </lineage>
</organism>
<keyword evidence="2" id="KW-0547">Nucleotide-binding</keyword>
<reference evidence="4" key="1">
    <citation type="journal article" date="2023" name="Access Microbiol">
        <title>De-novo genome assembly for Akanthomyces muscarius, a biocontrol agent of insect agricultural pests.</title>
        <authorList>
            <person name="Erdos Z."/>
            <person name="Studholme D.J."/>
            <person name="Raymond B."/>
            <person name="Sharma M."/>
        </authorList>
    </citation>
    <scope>NUCLEOTIDE SEQUENCE</scope>
    <source>
        <strain evidence="4">Ve6</strain>
    </source>
</reference>
<evidence type="ECO:0000256" key="2">
    <source>
        <dbReference type="ARBA" id="ARBA00022741"/>
    </source>
</evidence>
<dbReference type="GO" id="GO:0003968">
    <property type="term" value="F:RNA-directed RNA polymerase activity"/>
    <property type="evidence" value="ECO:0007669"/>
    <property type="project" value="InterPro"/>
</dbReference>
<dbReference type="GO" id="GO:0005739">
    <property type="term" value="C:mitochondrion"/>
    <property type="evidence" value="ECO:0007669"/>
    <property type="project" value="UniProtKB-SubCell"/>
</dbReference>
<evidence type="ECO:0008006" key="6">
    <source>
        <dbReference type="Google" id="ProtNLM"/>
    </source>
</evidence>
<dbReference type="Proteomes" id="UP001144673">
    <property type="component" value="Unassembled WGS sequence"/>
</dbReference>
<protein>
    <recommendedName>
        <fullName evidence="6">RNA-directed RNA polymerase</fullName>
    </recommendedName>
</protein>
<dbReference type="GeneID" id="80894883"/>